<dbReference type="PANTHER" id="PTHR30329">
    <property type="entry name" value="STATOR ELEMENT OF FLAGELLAR MOTOR COMPLEX"/>
    <property type="match status" value="1"/>
</dbReference>
<evidence type="ECO:0000256" key="2">
    <source>
        <dbReference type="ARBA" id="ARBA00023136"/>
    </source>
</evidence>
<evidence type="ECO:0000313" key="8">
    <source>
        <dbReference type="Proteomes" id="UP000712080"/>
    </source>
</evidence>
<dbReference type="SUPFAM" id="SSF49478">
    <property type="entry name" value="Cna protein B-type domain"/>
    <property type="match status" value="1"/>
</dbReference>
<reference evidence="7" key="1">
    <citation type="submission" date="2020-02" db="EMBL/GenBank/DDBJ databases">
        <title>Flavobacterium sp. genome.</title>
        <authorList>
            <person name="Jung H.S."/>
            <person name="Baek J.H."/>
            <person name="Jeon C.O."/>
        </authorList>
    </citation>
    <scope>NUCLEOTIDE SEQUENCE</scope>
    <source>
        <strain evidence="7">SE-s28</strain>
    </source>
</reference>
<protein>
    <submittedName>
        <fullName evidence="7">OmpA family protein</fullName>
    </submittedName>
</protein>
<dbReference type="Gene3D" id="2.60.40.1120">
    <property type="entry name" value="Carboxypeptidase-like, regulatory domain"/>
    <property type="match status" value="1"/>
</dbReference>
<proteinExistence type="predicted"/>
<evidence type="ECO:0000256" key="1">
    <source>
        <dbReference type="ARBA" id="ARBA00004442"/>
    </source>
</evidence>
<dbReference type="InterPro" id="IPR006664">
    <property type="entry name" value="OMP_bac"/>
</dbReference>
<keyword evidence="5" id="KW-0732">Signal</keyword>
<comment type="subcellular location">
    <subcellularLocation>
        <location evidence="1">Cell outer membrane</location>
    </subcellularLocation>
</comment>
<sequence length="647" mass="71802">MKNRLVHIALAGLFSVTSLYAQEGAEKRANKNFEKYAYVDAIKTYERIANKGYKNPALLQNLADSYYFQSDFTNAAKWYGELFAMSQDVAPEYYYRYAQSLKATGDNAKGDQMLATFASKNASDPRSKLYNAQKNYREVIAKNSGRYKLEDAGINSSASDYGSAVWGNKMVFTTARDTGNFAKRTDRWDGKYLTNFYEAILTPDGTLSDAQKLKGSVKTRFHEGSAAFTKDGKTMYFTRNNFNGTRGRDAKNKTNLKIYWATLKDSVWSDPKEVPFDSNDYSVAHPSLSPDGKTMYFASDMPGGFGGSDLYKVSVGADGTFGAPENLGASINTPGRESFPFMSGDNELYFSSDGYPGLGGFDIFVSKLDDKGAFGEIFNVGADANSPKDDFAYYINSETRKGFLSSNRDGGKGSDDIYKFVETKKLDMKKVQQLVGKTEDVNTTAAIPNATITLSDENFKVIKTVKSDAQGKYDLGEVETGKKYYVKAEAEGYITKEVPVIITSDKDKTELPFLLDPVVQAVKVGDNLADAFKIRLIYFDFDKSDIRNDAAVDLAKILDVLEKNPTMKLDIQSHTDSRGTAKYNQKLSDRRAQSTLKWLLSHGVAKHRLTAKGYGESQLVNKCSDGVECSEDEHQANRRSLFVITAL</sequence>
<keyword evidence="3" id="KW-0998">Cell outer membrane</keyword>
<accession>A0A972FVK8</accession>
<organism evidence="7 8">
    <name type="scientific">Flavobacterium silvaticum</name>
    <dbReference type="NCBI Taxonomy" id="1852020"/>
    <lineage>
        <taxon>Bacteria</taxon>
        <taxon>Pseudomonadati</taxon>
        <taxon>Bacteroidota</taxon>
        <taxon>Flavobacteriia</taxon>
        <taxon>Flavobacteriales</taxon>
        <taxon>Flavobacteriaceae</taxon>
        <taxon>Flavobacterium</taxon>
    </lineage>
</organism>
<dbReference type="InterPro" id="IPR011659">
    <property type="entry name" value="WD40"/>
</dbReference>
<dbReference type="Pfam" id="PF13620">
    <property type="entry name" value="CarboxypepD_reg"/>
    <property type="match status" value="1"/>
</dbReference>
<evidence type="ECO:0000259" key="6">
    <source>
        <dbReference type="PROSITE" id="PS51123"/>
    </source>
</evidence>
<gene>
    <name evidence="7" type="ORF">G6047_12405</name>
</gene>
<dbReference type="Pfam" id="PF07676">
    <property type="entry name" value="PD40"/>
    <property type="match status" value="3"/>
</dbReference>
<feature type="chain" id="PRO_5037562239" evidence="5">
    <location>
        <begin position="22"/>
        <end position="647"/>
    </location>
</feature>
<dbReference type="PRINTS" id="PR01021">
    <property type="entry name" value="OMPADOMAIN"/>
</dbReference>
<dbReference type="InterPro" id="IPR036737">
    <property type="entry name" value="OmpA-like_sf"/>
</dbReference>
<evidence type="ECO:0000256" key="4">
    <source>
        <dbReference type="PROSITE-ProRule" id="PRU00473"/>
    </source>
</evidence>
<dbReference type="Gene3D" id="1.25.40.10">
    <property type="entry name" value="Tetratricopeptide repeat domain"/>
    <property type="match status" value="1"/>
</dbReference>
<keyword evidence="2 4" id="KW-0472">Membrane</keyword>
<evidence type="ECO:0000313" key="7">
    <source>
        <dbReference type="EMBL" id="NMH28837.1"/>
    </source>
</evidence>
<keyword evidence="8" id="KW-1185">Reference proteome</keyword>
<dbReference type="Gene3D" id="3.30.1330.60">
    <property type="entry name" value="OmpA-like domain"/>
    <property type="match status" value="1"/>
</dbReference>
<dbReference type="InterPro" id="IPR050330">
    <property type="entry name" value="Bact_OuterMem_StrucFunc"/>
</dbReference>
<dbReference type="PROSITE" id="PS51123">
    <property type="entry name" value="OMPA_2"/>
    <property type="match status" value="1"/>
</dbReference>
<evidence type="ECO:0000256" key="3">
    <source>
        <dbReference type="ARBA" id="ARBA00023237"/>
    </source>
</evidence>
<dbReference type="SUPFAM" id="SSF103088">
    <property type="entry name" value="OmpA-like"/>
    <property type="match status" value="1"/>
</dbReference>
<name>A0A972FVK8_9FLAO</name>
<dbReference type="InterPro" id="IPR006665">
    <property type="entry name" value="OmpA-like"/>
</dbReference>
<dbReference type="SUPFAM" id="SSF48452">
    <property type="entry name" value="TPR-like"/>
    <property type="match status" value="1"/>
</dbReference>
<evidence type="ECO:0000256" key="5">
    <source>
        <dbReference type="SAM" id="SignalP"/>
    </source>
</evidence>
<dbReference type="Pfam" id="PF00691">
    <property type="entry name" value="OmpA"/>
    <property type="match status" value="1"/>
</dbReference>
<feature type="domain" description="OmpA-like" evidence="6">
    <location>
        <begin position="526"/>
        <end position="647"/>
    </location>
</feature>
<dbReference type="EMBL" id="JAAMPU010000107">
    <property type="protein sequence ID" value="NMH28837.1"/>
    <property type="molecule type" value="Genomic_DNA"/>
</dbReference>
<dbReference type="RefSeq" id="WP_169527947.1">
    <property type="nucleotide sequence ID" value="NZ_JAAMPU010000107.1"/>
</dbReference>
<dbReference type="InterPro" id="IPR011990">
    <property type="entry name" value="TPR-like_helical_dom_sf"/>
</dbReference>
<dbReference type="Proteomes" id="UP000712080">
    <property type="component" value="Unassembled WGS sequence"/>
</dbReference>
<dbReference type="AlphaFoldDB" id="A0A972FVK8"/>
<feature type="signal peptide" evidence="5">
    <location>
        <begin position="1"/>
        <end position="21"/>
    </location>
</feature>
<dbReference type="GO" id="GO:0009279">
    <property type="term" value="C:cell outer membrane"/>
    <property type="evidence" value="ECO:0007669"/>
    <property type="project" value="UniProtKB-SubCell"/>
</dbReference>
<dbReference type="SUPFAM" id="SSF82171">
    <property type="entry name" value="DPP6 N-terminal domain-like"/>
    <property type="match status" value="1"/>
</dbReference>
<comment type="caution">
    <text evidence="7">The sequence shown here is derived from an EMBL/GenBank/DDBJ whole genome shotgun (WGS) entry which is preliminary data.</text>
</comment>
<dbReference type="PANTHER" id="PTHR30329:SF21">
    <property type="entry name" value="LIPOPROTEIN YIAD-RELATED"/>
    <property type="match status" value="1"/>
</dbReference>
<dbReference type="CDD" id="cd07185">
    <property type="entry name" value="OmpA_C-like"/>
    <property type="match status" value="1"/>
</dbReference>